<dbReference type="SMART" id="SM00020">
    <property type="entry name" value="Tryp_SPc"/>
    <property type="match status" value="1"/>
</dbReference>
<dbReference type="InterPro" id="IPR050127">
    <property type="entry name" value="Serine_Proteases_S1"/>
</dbReference>
<evidence type="ECO:0000256" key="5">
    <source>
        <dbReference type="ARBA" id="ARBA00023157"/>
    </source>
</evidence>
<dbReference type="Ensembl" id="ENSCABT00000033349.1">
    <property type="protein sequence ID" value="ENSCABP00000030425.1"/>
    <property type="gene ID" value="ENSCABG00000022255.1"/>
</dbReference>
<dbReference type="InterPro" id="IPR001254">
    <property type="entry name" value="Trypsin_dom"/>
</dbReference>
<dbReference type="Pfam" id="PF00089">
    <property type="entry name" value="Trypsin"/>
    <property type="match status" value="1"/>
</dbReference>
<dbReference type="Gene3D" id="2.40.10.10">
    <property type="entry name" value="Trypsin-like serine proteases"/>
    <property type="match status" value="2"/>
</dbReference>
<reference evidence="9" key="1">
    <citation type="submission" date="2025-08" db="UniProtKB">
        <authorList>
            <consortium name="Ensembl"/>
        </authorList>
    </citation>
    <scope>IDENTIFICATION</scope>
</reference>
<evidence type="ECO:0000259" key="8">
    <source>
        <dbReference type="PROSITE" id="PS50240"/>
    </source>
</evidence>
<dbReference type="PROSITE" id="PS50240">
    <property type="entry name" value="TRYPSIN_DOM"/>
    <property type="match status" value="1"/>
</dbReference>
<dbReference type="PROSITE" id="PS00135">
    <property type="entry name" value="TRYPSIN_SER"/>
    <property type="match status" value="1"/>
</dbReference>
<dbReference type="GeneTree" id="ENSGT01050000244883"/>
<dbReference type="GO" id="GO:0006508">
    <property type="term" value="P:proteolysis"/>
    <property type="evidence" value="ECO:0007669"/>
    <property type="project" value="UniProtKB-KW"/>
</dbReference>
<dbReference type="InterPro" id="IPR018114">
    <property type="entry name" value="TRYPSIN_HIS"/>
</dbReference>
<dbReference type="InterPro" id="IPR043504">
    <property type="entry name" value="Peptidase_S1_PA_chymotrypsin"/>
</dbReference>
<organism evidence="9 10">
    <name type="scientific">Chelonoidis abingdonii</name>
    <name type="common">Abingdon island giant tortoise</name>
    <name type="synonym">Testudo abingdonii</name>
    <dbReference type="NCBI Taxonomy" id="106734"/>
    <lineage>
        <taxon>Eukaryota</taxon>
        <taxon>Metazoa</taxon>
        <taxon>Chordata</taxon>
        <taxon>Craniata</taxon>
        <taxon>Vertebrata</taxon>
        <taxon>Euteleostomi</taxon>
        <taxon>Archelosauria</taxon>
        <taxon>Testudinata</taxon>
        <taxon>Testudines</taxon>
        <taxon>Cryptodira</taxon>
        <taxon>Durocryptodira</taxon>
        <taxon>Testudinoidea</taxon>
        <taxon>Testudinidae</taxon>
        <taxon>Chelonoidis</taxon>
    </lineage>
</organism>
<accession>A0A8C0JC75</accession>
<dbReference type="SUPFAM" id="SSF50494">
    <property type="entry name" value="Trypsin-like serine proteases"/>
    <property type="match status" value="1"/>
</dbReference>
<feature type="compositionally biased region" description="Low complexity" evidence="7">
    <location>
        <begin position="168"/>
        <end position="179"/>
    </location>
</feature>
<dbReference type="PANTHER" id="PTHR24264">
    <property type="entry name" value="TRYPSIN-RELATED"/>
    <property type="match status" value="1"/>
</dbReference>
<feature type="region of interest" description="Disordered" evidence="7">
    <location>
        <begin position="122"/>
        <end position="195"/>
    </location>
</feature>
<evidence type="ECO:0000256" key="1">
    <source>
        <dbReference type="ARBA" id="ARBA00007664"/>
    </source>
</evidence>
<name>A0A8C0JC75_CHEAB</name>
<dbReference type="InterPro" id="IPR001314">
    <property type="entry name" value="Peptidase_S1A"/>
</dbReference>
<dbReference type="FunFam" id="2.40.10.10:FF:000077">
    <property type="entry name" value="Predicted protein"/>
    <property type="match status" value="1"/>
</dbReference>
<protein>
    <recommendedName>
        <fullName evidence="8">Peptidase S1 domain-containing protein</fullName>
    </recommendedName>
</protein>
<dbReference type="PANTHER" id="PTHR24264:SF77">
    <property type="entry name" value="PEPTIDASE S1 DOMAIN-CONTAINING PROTEIN"/>
    <property type="match status" value="1"/>
</dbReference>
<keyword evidence="3 6" id="KW-0378">Hydrolase</keyword>
<dbReference type="AlphaFoldDB" id="A0A8C0JC75"/>
<evidence type="ECO:0000256" key="3">
    <source>
        <dbReference type="ARBA" id="ARBA00022801"/>
    </source>
</evidence>
<dbReference type="InterPro" id="IPR033116">
    <property type="entry name" value="TRYPSIN_SER"/>
</dbReference>
<sequence>MILSKPKGFDQPERGFPSPLEFVSWEILGAHLAPVLGSRVQSLDREQDRATSHVAEGGCSGSLLCAEWWLAVEAVASSPCLGQAAGDRGRVSRKRAGGRWHLLTQPLSLTARPRWGVEAATSSVGLSLRQPPHCTEQRPRATGPTLSTPRLGGGPSVPRGRRIGEGQSLPPSLSPGRPSRNLREGHITPQAPPPQVAYEYIPITTANASPGTTSDRLGLLHDRVRAAAHGHPATGQSILPRLTPCPAFSCCLQLSIADSDTEGNRIIGGRQCRIGSRPYQVALLRNGHIYCGGSLIDPKWVLTAAHCSRNIRSVQVHLGDYNLRAKEPTEQIRRVRNFFVHPEYNLRRYDNDFMLLELDAPAQLNNNVNTINLATRCPSPGTPCIVSGWGTIRSPQRLFPSVLRCADIHSVSQASCQTAYRGIITENMFCAGTERGGIDSCQGDSGGPLVCNGQLQGVVSWGMSVCAMPGRPGVYANVCKAAEWVRRTIERKCIGSD</sequence>
<dbReference type="Proteomes" id="UP000694404">
    <property type="component" value="Unplaced"/>
</dbReference>
<comment type="similarity">
    <text evidence="1">Belongs to the peptidase S1 family.</text>
</comment>
<evidence type="ECO:0000256" key="6">
    <source>
        <dbReference type="RuleBase" id="RU363034"/>
    </source>
</evidence>
<keyword evidence="2 6" id="KW-0645">Protease</keyword>
<evidence type="ECO:0000256" key="7">
    <source>
        <dbReference type="SAM" id="MobiDB-lite"/>
    </source>
</evidence>
<dbReference type="PRINTS" id="PR00722">
    <property type="entry name" value="CHYMOTRYPSIN"/>
</dbReference>
<dbReference type="GO" id="GO:0004252">
    <property type="term" value="F:serine-type endopeptidase activity"/>
    <property type="evidence" value="ECO:0007669"/>
    <property type="project" value="InterPro"/>
</dbReference>
<keyword evidence="4 6" id="KW-0720">Serine protease</keyword>
<evidence type="ECO:0000256" key="2">
    <source>
        <dbReference type="ARBA" id="ARBA00022670"/>
    </source>
</evidence>
<dbReference type="CDD" id="cd00190">
    <property type="entry name" value="Tryp_SPc"/>
    <property type="match status" value="1"/>
</dbReference>
<keyword evidence="5" id="KW-1015">Disulfide bond</keyword>
<feature type="domain" description="Peptidase S1" evidence="8">
    <location>
        <begin position="266"/>
        <end position="490"/>
    </location>
</feature>
<keyword evidence="10" id="KW-1185">Reference proteome</keyword>
<proteinExistence type="inferred from homology"/>
<evidence type="ECO:0000313" key="10">
    <source>
        <dbReference type="Proteomes" id="UP000694404"/>
    </source>
</evidence>
<reference evidence="9" key="2">
    <citation type="submission" date="2025-09" db="UniProtKB">
        <authorList>
            <consortium name="Ensembl"/>
        </authorList>
    </citation>
    <scope>IDENTIFICATION</scope>
</reference>
<dbReference type="GO" id="GO:0005615">
    <property type="term" value="C:extracellular space"/>
    <property type="evidence" value="ECO:0007669"/>
    <property type="project" value="TreeGrafter"/>
</dbReference>
<evidence type="ECO:0000256" key="4">
    <source>
        <dbReference type="ARBA" id="ARBA00022825"/>
    </source>
</evidence>
<dbReference type="InterPro" id="IPR009003">
    <property type="entry name" value="Peptidase_S1_PA"/>
</dbReference>
<dbReference type="PROSITE" id="PS00134">
    <property type="entry name" value="TRYPSIN_HIS"/>
    <property type="match status" value="1"/>
</dbReference>
<evidence type="ECO:0000313" key="9">
    <source>
        <dbReference type="Ensembl" id="ENSCABP00000030425.1"/>
    </source>
</evidence>